<dbReference type="PANTHER" id="PTHR47435">
    <property type="entry name" value="KELCH REPEAT PROTEIN (AFU_ORTHOLOGUE AFUA_5G12780)"/>
    <property type="match status" value="1"/>
</dbReference>
<proteinExistence type="predicted"/>
<dbReference type="SUPFAM" id="SSF50965">
    <property type="entry name" value="Galactose oxidase, central domain"/>
    <property type="match status" value="1"/>
</dbReference>
<keyword evidence="1" id="KW-0677">Repeat</keyword>
<dbReference type="EMBL" id="JARKIF010000002">
    <property type="protein sequence ID" value="KAJ7648077.1"/>
    <property type="molecule type" value="Genomic_DNA"/>
</dbReference>
<keyword evidence="4" id="KW-1185">Reference proteome</keyword>
<organism evidence="3 4">
    <name type="scientific">Roridomyces roridus</name>
    <dbReference type="NCBI Taxonomy" id="1738132"/>
    <lineage>
        <taxon>Eukaryota</taxon>
        <taxon>Fungi</taxon>
        <taxon>Dikarya</taxon>
        <taxon>Basidiomycota</taxon>
        <taxon>Agaricomycotina</taxon>
        <taxon>Agaricomycetes</taxon>
        <taxon>Agaricomycetidae</taxon>
        <taxon>Agaricales</taxon>
        <taxon>Marasmiineae</taxon>
        <taxon>Mycenaceae</taxon>
        <taxon>Roridomyces</taxon>
    </lineage>
</organism>
<dbReference type="PANTHER" id="PTHR47435:SF4">
    <property type="entry name" value="KELCH REPEAT PROTEIN (AFU_ORTHOLOGUE AFUA_5G12780)"/>
    <property type="match status" value="1"/>
</dbReference>
<dbReference type="SUPFAM" id="SSF117281">
    <property type="entry name" value="Kelch motif"/>
    <property type="match status" value="1"/>
</dbReference>
<evidence type="ECO:0008006" key="5">
    <source>
        <dbReference type="Google" id="ProtNLM"/>
    </source>
</evidence>
<comment type="caution">
    <text evidence="3">The sequence shown here is derived from an EMBL/GenBank/DDBJ whole genome shotgun (WGS) entry which is preliminary data.</text>
</comment>
<dbReference type="InterPro" id="IPR015915">
    <property type="entry name" value="Kelch-typ_b-propeller"/>
</dbReference>
<name>A0AAD7FXC6_9AGAR</name>
<dbReference type="InterPro" id="IPR011043">
    <property type="entry name" value="Gal_Oxase/kelch_b-propeller"/>
</dbReference>
<keyword evidence="2" id="KW-0408">Iron</keyword>
<reference evidence="3" key="1">
    <citation type="submission" date="2023-03" db="EMBL/GenBank/DDBJ databases">
        <title>Massive genome expansion in bonnet fungi (Mycena s.s.) driven by repeated elements and novel gene families across ecological guilds.</title>
        <authorList>
            <consortium name="Lawrence Berkeley National Laboratory"/>
            <person name="Harder C.B."/>
            <person name="Miyauchi S."/>
            <person name="Viragh M."/>
            <person name="Kuo A."/>
            <person name="Thoen E."/>
            <person name="Andreopoulos B."/>
            <person name="Lu D."/>
            <person name="Skrede I."/>
            <person name="Drula E."/>
            <person name="Henrissat B."/>
            <person name="Morin E."/>
            <person name="Kohler A."/>
            <person name="Barry K."/>
            <person name="LaButti K."/>
            <person name="Morin E."/>
            <person name="Salamov A."/>
            <person name="Lipzen A."/>
            <person name="Mereny Z."/>
            <person name="Hegedus B."/>
            <person name="Baldrian P."/>
            <person name="Stursova M."/>
            <person name="Weitz H."/>
            <person name="Taylor A."/>
            <person name="Grigoriev I.V."/>
            <person name="Nagy L.G."/>
            <person name="Martin F."/>
            <person name="Kauserud H."/>
        </authorList>
    </citation>
    <scope>NUCLEOTIDE SEQUENCE</scope>
    <source>
        <strain evidence="3">9284</strain>
    </source>
</reference>
<sequence>MTSLTVLSSREGDRLIVTGQHAAAKAKYLAISREIVGPDMLLPSSAVVSPLYISLDNAARATLMGCCLGMARCLLHEQQIEAQRPSGTWALTTVHPMTPALGRIANRSKMAELYRSLHPNPQTTMSSDTQSTSLQMRGSWTKLSVAKTGGPTEGRESFACFIWKGRMYVCGGRKASNGPWCRDLWVLDLAKHDAWRQLPKYPISEMSTGHFVGRTMVVHKDRAILFTGRPTLDVFDLVKEKWTTLVTTYKPTRDDIQVAGVQDGWPYPGRTLCDAAMQIVGDKLYVFGGQHGRTAVGCNLFMVLDLTTLKWRRLTGYVRAPVYADYTCPGPRKNAASWVSPDQTRIYVLFGHADQEVAERHDEPHGGSRAFGYRDMWTWSIGEEKWRQERMPGNAPCSRTELAYTFNPKLQKATVFGGYHPCLPTDVIDGQESKKFEYTYFADTFVYHMGSNVGPTGDNSANALVQPTLLAPKWKQVLTHGFPTHRCQAQLACDPDSGRTYLFGGCFGDLWELKLDDESGEGHFDAVDTENEARSARAGPWQRCFVCGGAGPWRKCGAGYRGAHNTRRTGTA</sequence>
<dbReference type="Pfam" id="PF01344">
    <property type="entry name" value="Kelch_1"/>
    <property type="match status" value="1"/>
</dbReference>
<evidence type="ECO:0000313" key="4">
    <source>
        <dbReference type="Proteomes" id="UP001221142"/>
    </source>
</evidence>
<accession>A0AAD7FXC6</accession>
<protein>
    <recommendedName>
        <fullName evidence="5">Kelch repeat protein</fullName>
    </recommendedName>
</protein>
<gene>
    <name evidence="3" type="ORF">FB45DRAFT_861073</name>
</gene>
<dbReference type="Gene3D" id="2.120.10.80">
    <property type="entry name" value="Kelch-type beta propeller"/>
    <property type="match status" value="3"/>
</dbReference>
<evidence type="ECO:0000313" key="3">
    <source>
        <dbReference type="EMBL" id="KAJ7648077.1"/>
    </source>
</evidence>
<dbReference type="InterPro" id="IPR006652">
    <property type="entry name" value="Kelch_1"/>
</dbReference>
<evidence type="ECO:0000256" key="2">
    <source>
        <dbReference type="ARBA" id="ARBA00023004"/>
    </source>
</evidence>
<dbReference type="AlphaFoldDB" id="A0AAD7FXC6"/>
<evidence type="ECO:0000256" key="1">
    <source>
        <dbReference type="ARBA" id="ARBA00022737"/>
    </source>
</evidence>
<dbReference type="Proteomes" id="UP001221142">
    <property type="component" value="Unassembled WGS sequence"/>
</dbReference>
<dbReference type="GO" id="GO:0019760">
    <property type="term" value="P:glucosinolate metabolic process"/>
    <property type="evidence" value="ECO:0007669"/>
    <property type="project" value="UniProtKB-ARBA"/>
</dbReference>